<organism evidence="1">
    <name type="scientific">Anopheles sinensis</name>
    <name type="common">Mosquito</name>
    <dbReference type="NCBI Taxonomy" id="74873"/>
    <lineage>
        <taxon>Eukaryota</taxon>
        <taxon>Metazoa</taxon>
        <taxon>Ecdysozoa</taxon>
        <taxon>Arthropoda</taxon>
        <taxon>Hexapoda</taxon>
        <taxon>Insecta</taxon>
        <taxon>Pterygota</taxon>
        <taxon>Neoptera</taxon>
        <taxon>Endopterygota</taxon>
        <taxon>Diptera</taxon>
        <taxon>Nematocera</taxon>
        <taxon>Culicoidea</taxon>
        <taxon>Culicidae</taxon>
        <taxon>Anophelinae</taxon>
        <taxon>Anopheles</taxon>
    </lineage>
</organism>
<keyword evidence="3" id="KW-1185">Reference proteome</keyword>
<dbReference type="EMBL" id="ATLV01014737">
    <property type="status" value="NOT_ANNOTATED_CDS"/>
    <property type="molecule type" value="Genomic_DNA"/>
</dbReference>
<evidence type="ECO:0000313" key="1">
    <source>
        <dbReference type="EMBL" id="KFB39479.1"/>
    </source>
</evidence>
<dbReference type="Proteomes" id="UP000030765">
    <property type="component" value="Unassembled WGS sequence"/>
</dbReference>
<accession>A0A084VND5</accession>
<evidence type="ECO:0000313" key="3">
    <source>
        <dbReference type="Proteomes" id="UP000030765"/>
    </source>
</evidence>
<reference evidence="2" key="2">
    <citation type="submission" date="2020-05" db="UniProtKB">
        <authorList>
            <consortium name="EnsemblMetazoa"/>
        </authorList>
    </citation>
    <scope>IDENTIFICATION</scope>
</reference>
<proteinExistence type="predicted"/>
<evidence type="ECO:0000313" key="2">
    <source>
        <dbReference type="EnsemblMetazoa" id="ASIC006974-PA"/>
    </source>
</evidence>
<dbReference type="AlphaFoldDB" id="A0A084VND5"/>
<name>A0A084VND5_ANOSI</name>
<dbReference type="EMBL" id="KE524984">
    <property type="protein sequence ID" value="KFB39479.1"/>
    <property type="molecule type" value="Genomic_DNA"/>
</dbReference>
<reference evidence="1 3" key="1">
    <citation type="journal article" date="2014" name="BMC Genomics">
        <title>Genome sequence of Anopheles sinensis provides insight into genetics basis of mosquito competence for malaria parasites.</title>
        <authorList>
            <person name="Zhou D."/>
            <person name="Zhang D."/>
            <person name="Ding G."/>
            <person name="Shi L."/>
            <person name="Hou Q."/>
            <person name="Ye Y."/>
            <person name="Xu Y."/>
            <person name="Zhou H."/>
            <person name="Xiong C."/>
            <person name="Li S."/>
            <person name="Yu J."/>
            <person name="Hong S."/>
            <person name="Yu X."/>
            <person name="Zou P."/>
            <person name="Chen C."/>
            <person name="Chang X."/>
            <person name="Wang W."/>
            <person name="Lv Y."/>
            <person name="Sun Y."/>
            <person name="Ma L."/>
            <person name="Shen B."/>
            <person name="Zhu C."/>
        </authorList>
    </citation>
    <scope>NUCLEOTIDE SEQUENCE [LARGE SCALE GENOMIC DNA]</scope>
</reference>
<protein>
    <submittedName>
        <fullName evidence="1 2">Oxidoreductase</fullName>
    </submittedName>
</protein>
<gene>
    <name evidence="1" type="ORF">ZHAS_00006974</name>
</gene>
<sequence>MSDRTFYSTIQHDVIRDCNIRARRRHGTNQPIGRGVSSAKVKVKLTHIKPFAARVVNTERWNEKRRCTEPDESSLTSLQHVFSLRRSKIKLKIGLKIRCVSPYPIWRPMVVRLVVFPPRSVCRDDGGGVSNFQSADHRVRSTISEGNACTSNTTTIGCHDLPIRCSDDYRECTQSAASLGRCRCFHPRLGRSAVVVLTGARLSIGH</sequence>
<dbReference type="EnsemblMetazoa" id="ASIC006974-RA">
    <property type="protein sequence ID" value="ASIC006974-PA"/>
    <property type="gene ID" value="ASIC006974"/>
</dbReference>
<dbReference type="VEuPathDB" id="VectorBase:ASIC006974"/>